<protein>
    <submittedName>
        <fullName evidence="1">Uncharacterized protein</fullName>
    </submittedName>
</protein>
<accession>A0A023WYG1</accession>
<dbReference type="KEGG" id="pstu:UIB01_22600"/>
<dbReference type="Proteomes" id="UP000025238">
    <property type="component" value="Plasmid pLIB119"/>
</dbReference>
<dbReference type="AlphaFoldDB" id="A0A023WYG1"/>
<gene>
    <name evidence="1" type="ORF">UIB01_22600</name>
</gene>
<organism evidence="1 2">
    <name type="scientific">Stutzerimonas stutzeri</name>
    <name type="common">Pseudomonas stutzeri</name>
    <dbReference type="NCBI Taxonomy" id="316"/>
    <lineage>
        <taxon>Bacteria</taxon>
        <taxon>Pseudomonadati</taxon>
        <taxon>Pseudomonadota</taxon>
        <taxon>Gammaproteobacteria</taxon>
        <taxon>Pseudomonadales</taxon>
        <taxon>Pseudomonadaceae</taxon>
        <taxon>Stutzerimonas</taxon>
    </lineage>
</organism>
<name>A0A023WYG1_STUST</name>
<keyword evidence="1" id="KW-0614">Plasmid</keyword>
<sequence length="99" mass="11137">MNLAASRQPLTLSQPDLNPSRLLMARTAQAEARFKAFDFTTPVVESSAWLDTHADNWSKVCYCEALFSTRFVLHVRFAPCTAEVAEVYAVQMSSRYQAC</sequence>
<dbReference type="EMBL" id="CP007510">
    <property type="protein sequence ID" value="AHY45267.1"/>
    <property type="molecule type" value="Genomic_DNA"/>
</dbReference>
<geneLocation type="plasmid" evidence="1 2">
    <name>pLIB119</name>
</geneLocation>
<reference evidence="1 2" key="1">
    <citation type="submission" date="2014-03" db="EMBL/GenBank/DDBJ databases">
        <title>Complete genome sequence of Pseudomonas stutzeri 19SMN4.</title>
        <authorList>
            <person name="Brunet-Galmes I."/>
            <person name="Nogales B."/>
            <person name="Busquets A."/>
            <person name="Pena A."/>
            <person name="Gomila M."/>
            <person name="Garcia-Valdes E."/>
            <person name="Lalucat J."/>
            <person name="Bennasar A."/>
            <person name="Bosch R."/>
        </authorList>
    </citation>
    <scope>NUCLEOTIDE SEQUENCE [LARGE SCALE GENOMIC DNA]</scope>
    <source>
        <strain evidence="1 2">19SMN4</strain>
        <plasmid evidence="2">Plasmid pLIB119</plasmid>
    </source>
</reference>
<dbReference type="PATRIC" id="fig|316.97.peg.4528"/>
<evidence type="ECO:0000313" key="1">
    <source>
        <dbReference type="EMBL" id="AHY45267.1"/>
    </source>
</evidence>
<evidence type="ECO:0000313" key="2">
    <source>
        <dbReference type="Proteomes" id="UP000025238"/>
    </source>
</evidence>
<proteinExistence type="predicted"/>